<name>A0ACB9IYK7_9ASTR</name>
<reference evidence="2" key="1">
    <citation type="journal article" date="2022" name="Mol. Ecol. Resour.">
        <title>The genomes of chicory, endive, great burdock and yacon provide insights into Asteraceae palaeo-polyploidization history and plant inulin production.</title>
        <authorList>
            <person name="Fan W."/>
            <person name="Wang S."/>
            <person name="Wang H."/>
            <person name="Wang A."/>
            <person name="Jiang F."/>
            <person name="Liu H."/>
            <person name="Zhao H."/>
            <person name="Xu D."/>
            <person name="Zhang Y."/>
        </authorList>
    </citation>
    <scope>NUCLEOTIDE SEQUENCE [LARGE SCALE GENOMIC DNA]</scope>
    <source>
        <strain evidence="2">cv. Yunnan</strain>
    </source>
</reference>
<proteinExistence type="predicted"/>
<evidence type="ECO:0000313" key="1">
    <source>
        <dbReference type="EMBL" id="KAI3812435.1"/>
    </source>
</evidence>
<dbReference type="Proteomes" id="UP001056120">
    <property type="component" value="Linkage Group LG06"/>
</dbReference>
<evidence type="ECO:0000313" key="2">
    <source>
        <dbReference type="Proteomes" id="UP001056120"/>
    </source>
</evidence>
<protein>
    <submittedName>
        <fullName evidence="1">Uncharacterized protein</fullName>
    </submittedName>
</protein>
<dbReference type="EMBL" id="CM042023">
    <property type="protein sequence ID" value="KAI3812435.1"/>
    <property type="molecule type" value="Genomic_DNA"/>
</dbReference>
<sequence>MGSEMEAKKYEPTSSHKLTGLIIHKSIKLAMNVNGMHESISSSFIAGRGNKADTLIRFAAARDRSTATNRHTIVS</sequence>
<gene>
    <name evidence="1" type="ORF">L1987_17143</name>
</gene>
<comment type="caution">
    <text evidence="1">The sequence shown here is derived from an EMBL/GenBank/DDBJ whole genome shotgun (WGS) entry which is preliminary data.</text>
</comment>
<organism evidence="1 2">
    <name type="scientific">Smallanthus sonchifolius</name>
    <dbReference type="NCBI Taxonomy" id="185202"/>
    <lineage>
        <taxon>Eukaryota</taxon>
        <taxon>Viridiplantae</taxon>
        <taxon>Streptophyta</taxon>
        <taxon>Embryophyta</taxon>
        <taxon>Tracheophyta</taxon>
        <taxon>Spermatophyta</taxon>
        <taxon>Magnoliopsida</taxon>
        <taxon>eudicotyledons</taxon>
        <taxon>Gunneridae</taxon>
        <taxon>Pentapetalae</taxon>
        <taxon>asterids</taxon>
        <taxon>campanulids</taxon>
        <taxon>Asterales</taxon>
        <taxon>Asteraceae</taxon>
        <taxon>Asteroideae</taxon>
        <taxon>Heliantheae alliance</taxon>
        <taxon>Millerieae</taxon>
        <taxon>Smallanthus</taxon>
    </lineage>
</organism>
<accession>A0ACB9IYK7</accession>
<reference evidence="1 2" key="2">
    <citation type="journal article" date="2022" name="Mol. Ecol. Resour.">
        <title>The genomes of chicory, endive, great burdock and yacon provide insights into Asteraceae paleo-polyploidization history and plant inulin production.</title>
        <authorList>
            <person name="Fan W."/>
            <person name="Wang S."/>
            <person name="Wang H."/>
            <person name="Wang A."/>
            <person name="Jiang F."/>
            <person name="Liu H."/>
            <person name="Zhao H."/>
            <person name="Xu D."/>
            <person name="Zhang Y."/>
        </authorList>
    </citation>
    <scope>NUCLEOTIDE SEQUENCE [LARGE SCALE GENOMIC DNA]</scope>
    <source>
        <strain evidence="2">cv. Yunnan</strain>
        <tissue evidence="1">Leaves</tissue>
    </source>
</reference>
<keyword evidence="2" id="KW-1185">Reference proteome</keyword>